<sequence length="87" mass="10032">MSLGLTNEPAVFLDLMNQVCKAYLDKFVIVFIDDILICLNSKDDHEVHLKFLELLKKKKFKIEAVKNWKAPKSPLEIQSFLGLAGYY</sequence>
<evidence type="ECO:0000313" key="2">
    <source>
        <dbReference type="EMBL" id="GFD34353.1"/>
    </source>
</evidence>
<dbReference type="PANTHER" id="PTHR24559:SF427">
    <property type="entry name" value="RNA-DIRECTED DNA POLYMERASE"/>
    <property type="match status" value="1"/>
</dbReference>
<dbReference type="SUPFAM" id="SSF56672">
    <property type="entry name" value="DNA/RNA polymerases"/>
    <property type="match status" value="1"/>
</dbReference>
<accession>A0A699VJ68</accession>
<proteinExistence type="predicted"/>
<comment type="caution">
    <text evidence="2">The sequence shown here is derived from an EMBL/GenBank/DDBJ whole genome shotgun (WGS) entry which is preliminary data.</text>
</comment>
<dbReference type="InterPro" id="IPR000477">
    <property type="entry name" value="RT_dom"/>
</dbReference>
<reference evidence="2" key="1">
    <citation type="journal article" date="2019" name="Sci. Rep.">
        <title>Draft genome of Tanacetum cinerariifolium, the natural source of mosquito coil.</title>
        <authorList>
            <person name="Yamashiro T."/>
            <person name="Shiraishi A."/>
            <person name="Satake H."/>
            <person name="Nakayama K."/>
        </authorList>
    </citation>
    <scope>NUCLEOTIDE SEQUENCE</scope>
</reference>
<dbReference type="InterPro" id="IPR053134">
    <property type="entry name" value="RNA-dir_DNA_polymerase"/>
</dbReference>
<protein>
    <recommendedName>
        <fullName evidence="1">Reverse transcriptase domain-containing protein</fullName>
    </recommendedName>
</protein>
<dbReference type="InterPro" id="IPR043502">
    <property type="entry name" value="DNA/RNA_pol_sf"/>
</dbReference>
<evidence type="ECO:0000259" key="1">
    <source>
        <dbReference type="Pfam" id="PF00078"/>
    </source>
</evidence>
<name>A0A699VJ68_TANCI</name>
<dbReference type="PANTHER" id="PTHR24559">
    <property type="entry name" value="TRANSPOSON TY3-I GAG-POL POLYPROTEIN"/>
    <property type="match status" value="1"/>
</dbReference>
<gene>
    <name evidence="2" type="ORF">Tci_906322</name>
</gene>
<dbReference type="EMBL" id="BKCJ011445568">
    <property type="protein sequence ID" value="GFD34353.1"/>
    <property type="molecule type" value="Genomic_DNA"/>
</dbReference>
<dbReference type="InterPro" id="IPR043128">
    <property type="entry name" value="Rev_trsase/Diguanyl_cyclase"/>
</dbReference>
<dbReference type="Pfam" id="PF00078">
    <property type="entry name" value="RVT_1"/>
    <property type="match status" value="1"/>
</dbReference>
<dbReference type="Gene3D" id="3.30.70.270">
    <property type="match status" value="2"/>
</dbReference>
<feature type="domain" description="Reverse transcriptase" evidence="1">
    <location>
        <begin position="1"/>
        <end position="66"/>
    </location>
</feature>
<organism evidence="2">
    <name type="scientific">Tanacetum cinerariifolium</name>
    <name type="common">Dalmatian daisy</name>
    <name type="synonym">Chrysanthemum cinerariifolium</name>
    <dbReference type="NCBI Taxonomy" id="118510"/>
    <lineage>
        <taxon>Eukaryota</taxon>
        <taxon>Viridiplantae</taxon>
        <taxon>Streptophyta</taxon>
        <taxon>Embryophyta</taxon>
        <taxon>Tracheophyta</taxon>
        <taxon>Spermatophyta</taxon>
        <taxon>Magnoliopsida</taxon>
        <taxon>eudicotyledons</taxon>
        <taxon>Gunneridae</taxon>
        <taxon>Pentapetalae</taxon>
        <taxon>asterids</taxon>
        <taxon>campanulids</taxon>
        <taxon>Asterales</taxon>
        <taxon>Asteraceae</taxon>
        <taxon>Asteroideae</taxon>
        <taxon>Anthemideae</taxon>
        <taxon>Anthemidinae</taxon>
        <taxon>Tanacetum</taxon>
    </lineage>
</organism>
<dbReference type="AlphaFoldDB" id="A0A699VJ68"/>